<dbReference type="InterPro" id="IPR042099">
    <property type="entry name" value="ANL_N_sf"/>
</dbReference>
<evidence type="ECO:0000256" key="5">
    <source>
        <dbReference type="ARBA" id="ARBA00026121"/>
    </source>
</evidence>
<sequence>MLELDGVARRIILWPPDLPLEHLSYVMSAAEVDCIISDHAMIASGSHGRMCYWPCSRNLISVAAKEGPVQETEWILMTSGTTGRPKLVAHTLASLTAAIQPRLNRDEEVIWGTFYDIRRYGGLQILLRAALTGASLVLSSKEEPLADFLTRLARAGVTHISGTPSHWRRALMSPSVTLLNPKYIRLSGEAPDQGILNRLRSTFPAARIVHAFASTEAGVAFEVNDELAGFPASALNENPLIDMKVEDGTLRIRSAGNSKGYIGPDAPVLKDQAGYVDAGDRVELRDGRYYFAGRRDGVINVGGLKVHPEEVESVIQRHPEVQACLVHAKKSPITGALVVANVVPSRSSMPSDGEMHRLERDILQLCRETLPPHKVPAAIKLVSELPITESGKVMRQYA</sequence>
<evidence type="ECO:0000256" key="3">
    <source>
        <dbReference type="ARBA" id="ARBA00022598"/>
    </source>
</evidence>
<evidence type="ECO:0000256" key="6">
    <source>
        <dbReference type="ARBA" id="ARBA00039545"/>
    </source>
</evidence>
<dbReference type="EC" id="6.2.1.3" evidence="5"/>
<evidence type="ECO:0000259" key="9">
    <source>
        <dbReference type="Pfam" id="PF13193"/>
    </source>
</evidence>
<name>A0A9J7BS19_9BACT</name>
<dbReference type="AlphaFoldDB" id="A0A9J7BS19"/>
<dbReference type="CDD" id="cd04433">
    <property type="entry name" value="AFD_class_I"/>
    <property type="match status" value="1"/>
</dbReference>
<dbReference type="PANTHER" id="PTHR43767:SF8">
    <property type="entry name" value="LONG-CHAIN-FATTY-ACID--COA LIGASE"/>
    <property type="match status" value="1"/>
</dbReference>
<dbReference type="KEGG" id="orp:MOP44_24475"/>
<dbReference type="GO" id="GO:0016020">
    <property type="term" value="C:membrane"/>
    <property type="evidence" value="ECO:0007669"/>
    <property type="project" value="UniProtKB-SubCell"/>
</dbReference>
<gene>
    <name evidence="10" type="ORF">MOP44_24475</name>
</gene>
<keyword evidence="4" id="KW-0472">Membrane</keyword>
<dbReference type="InterPro" id="IPR020845">
    <property type="entry name" value="AMP-binding_CS"/>
</dbReference>
<dbReference type="PROSITE" id="PS00455">
    <property type="entry name" value="AMP_BINDING"/>
    <property type="match status" value="1"/>
</dbReference>
<dbReference type="InterPro" id="IPR025110">
    <property type="entry name" value="AMP-bd_C"/>
</dbReference>
<keyword evidence="11" id="KW-1185">Reference proteome</keyword>
<dbReference type="InterPro" id="IPR050237">
    <property type="entry name" value="ATP-dep_AMP-bd_enzyme"/>
</dbReference>
<dbReference type="EMBL" id="CP093313">
    <property type="protein sequence ID" value="UWZ83710.1"/>
    <property type="molecule type" value="Genomic_DNA"/>
</dbReference>
<dbReference type="InterPro" id="IPR045851">
    <property type="entry name" value="AMP-bd_C_sf"/>
</dbReference>
<feature type="domain" description="AMP-binding enzyme C-terminal" evidence="9">
    <location>
        <begin position="310"/>
        <end position="392"/>
    </location>
</feature>
<dbReference type="InterPro" id="IPR000873">
    <property type="entry name" value="AMP-dep_synth/lig_dom"/>
</dbReference>
<dbReference type="SUPFAM" id="SSF56801">
    <property type="entry name" value="Acetyl-CoA synthetase-like"/>
    <property type="match status" value="1"/>
</dbReference>
<dbReference type="Gene3D" id="3.40.50.12780">
    <property type="entry name" value="N-terminal domain of ligase-like"/>
    <property type="match status" value="1"/>
</dbReference>
<dbReference type="GO" id="GO:0004467">
    <property type="term" value="F:long-chain fatty acid-CoA ligase activity"/>
    <property type="evidence" value="ECO:0007669"/>
    <property type="project" value="UniProtKB-EC"/>
</dbReference>
<comment type="pathway">
    <text evidence="2">Lipid metabolism; fatty acid beta-oxidation.</text>
</comment>
<dbReference type="Pfam" id="PF00501">
    <property type="entry name" value="AMP-binding"/>
    <property type="match status" value="1"/>
</dbReference>
<dbReference type="Proteomes" id="UP001059380">
    <property type="component" value="Chromosome"/>
</dbReference>
<evidence type="ECO:0000256" key="7">
    <source>
        <dbReference type="ARBA" id="ARBA00042773"/>
    </source>
</evidence>
<evidence type="ECO:0000256" key="4">
    <source>
        <dbReference type="ARBA" id="ARBA00023136"/>
    </source>
</evidence>
<protein>
    <recommendedName>
        <fullName evidence="6">Long-chain-fatty-acid--CoA ligase</fullName>
        <ecNumber evidence="5">6.2.1.3</ecNumber>
    </recommendedName>
    <alternativeName>
        <fullName evidence="7">Long-chain acyl-CoA synthetase</fullName>
    </alternativeName>
</protein>
<evidence type="ECO:0000313" key="10">
    <source>
        <dbReference type="EMBL" id="UWZ83710.1"/>
    </source>
</evidence>
<organism evidence="10 11">
    <name type="scientific">Occallatibacter riparius</name>
    <dbReference type="NCBI Taxonomy" id="1002689"/>
    <lineage>
        <taxon>Bacteria</taxon>
        <taxon>Pseudomonadati</taxon>
        <taxon>Acidobacteriota</taxon>
        <taxon>Terriglobia</taxon>
        <taxon>Terriglobales</taxon>
        <taxon>Acidobacteriaceae</taxon>
        <taxon>Occallatibacter</taxon>
    </lineage>
</organism>
<evidence type="ECO:0000259" key="8">
    <source>
        <dbReference type="Pfam" id="PF00501"/>
    </source>
</evidence>
<evidence type="ECO:0000313" key="11">
    <source>
        <dbReference type="Proteomes" id="UP001059380"/>
    </source>
</evidence>
<evidence type="ECO:0000256" key="2">
    <source>
        <dbReference type="ARBA" id="ARBA00005005"/>
    </source>
</evidence>
<dbReference type="Gene3D" id="3.30.300.30">
    <property type="match status" value="1"/>
</dbReference>
<comment type="subcellular location">
    <subcellularLocation>
        <location evidence="1">Membrane</location>
        <topology evidence="1">Peripheral membrane protein</topology>
    </subcellularLocation>
</comment>
<reference evidence="10" key="1">
    <citation type="submission" date="2021-04" db="EMBL/GenBank/DDBJ databases">
        <title>Phylogenetic analysis of Acidobacteriaceae.</title>
        <authorList>
            <person name="Qiu L."/>
            <person name="Zhang Q."/>
        </authorList>
    </citation>
    <scope>NUCLEOTIDE SEQUENCE</scope>
    <source>
        <strain evidence="10">DSM 25168</strain>
    </source>
</reference>
<feature type="domain" description="AMP-dependent synthetase/ligase" evidence="8">
    <location>
        <begin position="16"/>
        <end position="261"/>
    </location>
</feature>
<dbReference type="PANTHER" id="PTHR43767">
    <property type="entry name" value="LONG-CHAIN-FATTY-ACID--COA LIGASE"/>
    <property type="match status" value="1"/>
</dbReference>
<proteinExistence type="predicted"/>
<dbReference type="Pfam" id="PF13193">
    <property type="entry name" value="AMP-binding_C"/>
    <property type="match status" value="1"/>
</dbReference>
<accession>A0A9J7BS19</accession>
<dbReference type="RefSeq" id="WP_260793078.1">
    <property type="nucleotide sequence ID" value="NZ_CP093313.1"/>
</dbReference>
<keyword evidence="3 10" id="KW-0436">Ligase</keyword>
<evidence type="ECO:0000256" key="1">
    <source>
        <dbReference type="ARBA" id="ARBA00004170"/>
    </source>
</evidence>